<evidence type="ECO:0000259" key="1">
    <source>
        <dbReference type="PROSITE" id="PS50878"/>
    </source>
</evidence>
<organism evidence="2 3">
    <name type="scientific">Desulfosporosinus acididurans</name>
    <dbReference type="NCBI Taxonomy" id="476652"/>
    <lineage>
        <taxon>Bacteria</taxon>
        <taxon>Bacillati</taxon>
        <taxon>Bacillota</taxon>
        <taxon>Clostridia</taxon>
        <taxon>Eubacteriales</taxon>
        <taxon>Desulfitobacteriaceae</taxon>
        <taxon>Desulfosporosinus</taxon>
    </lineage>
</organism>
<keyword evidence="3" id="KW-1185">Reference proteome</keyword>
<dbReference type="STRING" id="476652.DEAC_c38140"/>
<dbReference type="InterPro" id="IPR000477">
    <property type="entry name" value="RT_dom"/>
</dbReference>
<dbReference type="InterPro" id="IPR049030">
    <property type="entry name" value="AI2M-like_HNH"/>
</dbReference>
<dbReference type="InterPro" id="IPR043502">
    <property type="entry name" value="DNA/RNA_pol_sf"/>
</dbReference>
<dbReference type="PATRIC" id="fig|476652.3.peg.4035"/>
<dbReference type="Pfam" id="PF00078">
    <property type="entry name" value="RVT_1"/>
    <property type="match status" value="1"/>
</dbReference>
<dbReference type="AlphaFoldDB" id="A0A0J1IHM4"/>
<feature type="domain" description="Reverse transcriptase" evidence="1">
    <location>
        <begin position="69"/>
        <end position="366"/>
    </location>
</feature>
<dbReference type="Pfam" id="PF21368">
    <property type="entry name" value="AI2M-like_HNH"/>
    <property type="match status" value="1"/>
</dbReference>
<dbReference type="CDD" id="cd01651">
    <property type="entry name" value="RT_G2_intron"/>
    <property type="match status" value="1"/>
</dbReference>
<proteinExistence type="predicted"/>
<dbReference type="InterPro" id="IPR051083">
    <property type="entry name" value="GrpII_Intron_Splice-Mob/Def"/>
</dbReference>
<dbReference type="SUPFAM" id="SSF56672">
    <property type="entry name" value="DNA/RNA polymerases"/>
    <property type="match status" value="1"/>
</dbReference>
<comment type="caution">
    <text evidence="2">The sequence shown here is derived from an EMBL/GenBank/DDBJ whole genome shotgun (WGS) entry which is preliminary data.</text>
</comment>
<sequence length="607" mass="71606">MRNPIAIMNNLKKHAKTESYEYKRIYRSLYNEELFLLAYNKIYAKPGNLTKGADGQTIDGISLERINDIINQLRNGTYKPNPARRTYILKKNGKKRPLGIPSIDDKLVQETTRMILESIWEDTFLHCSHGFRPQRSCHTALQQIQSTFNGVKWFVEGDISAYFDTIDHSILVRILRKRIKDERFIQLIWKFLKAGYLEDMQYHVTYSGTAQGSIISPILANIYLNELDKHMMEIKKSFDMGSARRRNSEHRKAEAQKYRIRKTYNPTWITLDRAEKSKIRKQVKALEQTMVNIPYADPFDTQYRRLSYVRYADDFLIGIIGSKNDALRIKDNIAKFLSDQLSLKLSAEKTLITHSAKRAKFLSFDITVARNNNPRRNSKGTLTRTHNYCVKLLIPKESWVKKLHAYEVIKIRPQTLNEPEKWHPIARNKIANKTDLEILQQYNQEVRGLYNYYRIANNASVLHKFNYFMYYSLLRTLAKKYKKSMKQIRIKYDIDGKLGVRYKAKNVERTMLYYHDGFRRDKSVKVNYENDIKIEYKYPFGRYSPAYKLKQGICELCKAVNVRILIHHVRKLNSLRADTPWNIRMLELKRKTLPVCEHCFGHIIHAS</sequence>
<dbReference type="GO" id="GO:0006397">
    <property type="term" value="P:mRNA processing"/>
    <property type="evidence" value="ECO:0007669"/>
    <property type="project" value="InterPro"/>
</dbReference>
<reference evidence="2 3" key="1">
    <citation type="submission" date="2015-06" db="EMBL/GenBank/DDBJ databases">
        <title>Draft genome of the moderately acidophilic sulfate reducer Candidatus Desulfosporosinus acididurans strain M1.</title>
        <authorList>
            <person name="Poehlein A."/>
            <person name="Petzsch P."/>
            <person name="Johnson B.D."/>
            <person name="Schloemann M."/>
            <person name="Daniel R."/>
            <person name="Muehling M."/>
        </authorList>
    </citation>
    <scope>NUCLEOTIDE SEQUENCE [LARGE SCALE GENOMIC DNA]</scope>
    <source>
        <strain evidence="2 3">M1</strain>
    </source>
</reference>
<dbReference type="PANTHER" id="PTHR34047">
    <property type="entry name" value="NUCLEAR INTRON MATURASE 1, MITOCHONDRIAL-RELATED"/>
    <property type="match status" value="1"/>
</dbReference>
<dbReference type="Proteomes" id="UP000036356">
    <property type="component" value="Unassembled WGS sequence"/>
</dbReference>
<evidence type="ECO:0000313" key="2">
    <source>
        <dbReference type="EMBL" id="KLU64181.1"/>
    </source>
</evidence>
<name>A0A0J1IHM4_9FIRM</name>
<gene>
    <name evidence="2" type="primary">ltrA_1</name>
    <name evidence="2" type="ORF">DEAC_c38140</name>
</gene>
<dbReference type="Pfam" id="PF01348">
    <property type="entry name" value="Intron_maturas2"/>
    <property type="match status" value="1"/>
</dbReference>
<evidence type="ECO:0000313" key="3">
    <source>
        <dbReference type="Proteomes" id="UP000036356"/>
    </source>
</evidence>
<dbReference type="PANTHER" id="PTHR34047:SF8">
    <property type="entry name" value="PROTEIN YKFC"/>
    <property type="match status" value="1"/>
</dbReference>
<dbReference type="PROSITE" id="PS50878">
    <property type="entry name" value="RT_POL"/>
    <property type="match status" value="1"/>
</dbReference>
<dbReference type="InterPro" id="IPR024937">
    <property type="entry name" value="Domain_X"/>
</dbReference>
<accession>A0A0J1IHM4</accession>
<dbReference type="EMBL" id="LDZY01000016">
    <property type="protein sequence ID" value="KLU64181.1"/>
    <property type="molecule type" value="Genomic_DNA"/>
</dbReference>
<protein>
    <submittedName>
        <fullName evidence="2">Group II intron-encoded protein LtrA</fullName>
    </submittedName>
</protein>